<evidence type="ECO:0000313" key="4">
    <source>
        <dbReference type="Proteomes" id="UP000231259"/>
    </source>
</evidence>
<dbReference type="Pfam" id="PF13387">
    <property type="entry name" value="Lnb_N"/>
    <property type="match status" value="1"/>
</dbReference>
<keyword evidence="1" id="KW-1133">Transmembrane helix</keyword>
<proteinExistence type="predicted"/>
<feature type="transmembrane region" description="Helical" evidence="1">
    <location>
        <begin position="6"/>
        <end position="25"/>
    </location>
</feature>
<dbReference type="Proteomes" id="UP000231259">
    <property type="component" value="Unassembled WGS sequence"/>
</dbReference>
<dbReference type="AlphaFoldDB" id="A0A2G8R8P5"/>
<dbReference type="InterPro" id="IPR025178">
    <property type="entry name" value="Lnb_N"/>
</dbReference>
<gene>
    <name evidence="3" type="ORF">P775_22555</name>
</gene>
<feature type="domain" description="Lnb N-terminal periplasmic" evidence="2">
    <location>
        <begin position="93"/>
        <end position="245"/>
    </location>
</feature>
<accession>A0A2G8R8P5</accession>
<keyword evidence="1" id="KW-0812">Transmembrane</keyword>
<keyword evidence="4" id="KW-1185">Reference proteome</keyword>
<evidence type="ECO:0000313" key="3">
    <source>
        <dbReference type="EMBL" id="PIL17892.1"/>
    </source>
</evidence>
<feature type="transmembrane region" description="Helical" evidence="1">
    <location>
        <begin position="32"/>
        <end position="49"/>
    </location>
</feature>
<organism evidence="3 4">
    <name type="scientific">Puniceibacterium antarcticum</name>
    <dbReference type="NCBI Taxonomy" id="1206336"/>
    <lineage>
        <taxon>Bacteria</taxon>
        <taxon>Pseudomonadati</taxon>
        <taxon>Pseudomonadota</taxon>
        <taxon>Alphaproteobacteria</taxon>
        <taxon>Rhodobacterales</taxon>
        <taxon>Paracoccaceae</taxon>
        <taxon>Puniceibacterium</taxon>
    </lineage>
</organism>
<name>A0A2G8R8P5_9RHOB</name>
<protein>
    <recommendedName>
        <fullName evidence="2">Lnb N-terminal periplasmic domain-containing protein</fullName>
    </recommendedName>
</protein>
<evidence type="ECO:0000259" key="2">
    <source>
        <dbReference type="Pfam" id="PF13387"/>
    </source>
</evidence>
<reference evidence="3 4" key="1">
    <citation type="submission" date="2013-09" db="EMBL/GenBank/DDBJ databases">
        <title>Genome sequencing of Phaeobacter antarcticus sp. nov. SM1211.</title>
        <authorList>
            <person name="Zhang X.-Y."/>
            <person name="Liu C."/>
            <person name="Chen X.-L."/>
            <person name="Xie B.-B."/>
            <person name="Qin Q.-L."/>
            <person name="Rong J.-C."/>
            <person name="Zhang Y.-Z."/>
        </authorList>
    </citation>
    <scope>NUCLEOTIDE SEQUENCE [LARGE SCALE GENOMIC DNA]</scope>
    <source>
        <strain evidence="3 4">SM1211</strain>
    </source>
</reference>
<comment type="caution">
    <text evidence="3">The sequence shown here is derived from an EMBL/GenBank/DDBJ whole genome shotgun (WGS) entry which is preliminary data.</text>
</comment>
<sequence length="298" mass="33527">MHLTGAVLITAQATLAIAGLAAVLAHSRARRWGWCVAAALTICVMGWYATLKPQSDLDWAFDVARSVTADQSGEIVTLRNVRDFDWYGVSEAKERWVSRTVDLSQLQSVDMLTSVWDSPDIAHLLVSFGFSDGQRIVFSVETRKETHETFNVTGGFFRQFELVLLATTEEDAIKLRTNHRQEDVRLYPLNLNAMQRRDLFQSYVDLGNDLAQTPRFYNTVTANCTTTVYKLAQVIAPGLKLDWRLVASAHLPAYVDRMGGFAEPMPIEDRLMRAKITDRVKAYDGPHYSQVIRGLAQP</sequence>
<evidence type="ECO:0000256" key="1">
    <source>
        <dbReference type="SAM" id="Phobius"/>
    </source>
</evidence>
<keyword evidence="1" id="KW-0472">Membrane</keyword>
<dbReference type="EMBL" id="AWWI01000147">
    <property type="protein sequence ID" value="PIL17892.1"/>
    <property type="molecule type" value="Genomic_DNA"/>
</dbReference>